<gene>
    <name evidence="1" type="ORF">IPOD504_LOCUS8162</name>
</gene>
<keyword evidence="2" id="KW-1185">Reference proteome</keyword>
<reference evidence="1" key="1">
    <citation type="submission" date="2022-03" db="EMBL/GenBank/DDBJ databases">
        <authorList>
            <person name="Martin H S."/>
        </authorList>
    </citation>
    <scope>NUCLEOTIDE SEQUENCE</scope>
</reference>
<evidence type="ECO:0000313" key="2">
    <source>
        <dbReference type="Proteomes" id="UP000837857"/>
    </source>
</evidence>
<sequence length="106" mass="11686">MVIGQLWGVATQTGASLSRTAQRPVKSILFYFCAGGRRSLRPFSTYAFNYRRPASEQVTDYGGRVELLVIARRRKRSSALEAIARRLALIKTDVSFIASDSVSSGV</sequence>
<name>A0ABN8IBI3_9NEOP</name>
<accession>A0ABN8IBI3</accession>
<evidence type="ECO:0000313" key="1">
    <source>
        <dbReference type="EMBL" id="CAH2052301.1"/>
    </source>
</evidence>
<protein>
    <submittedName>
        <fullName evidence="1">Uncharacterized protein</fullName>
    </submittedName>
</protein>
<proteinExistence type="predicted"/>
<dbReference type="Proteomes" id="UP000837857">
    <property type="component" value="Chromosome 20"/>
</dbReference>
<organism evidence="1 2">
    <name type="scientific">Iphiclides podalirius</name>
    <name type="common">scarce swallowtail</name>
    <dbReference type="NCBI Taxonomy" id="110791"/>
    <lineage>
        <taxon>Eukaryota</taxon>
        <taxon>Metazoa</taxon>
        <taxon>Ecdysozoa</taxon>
        <taxon>Arthropoda</taxon>
        <taxon>Hexapoda</taxon>
        <taxon>Insecta</taxon>
        <taxon>Pterygota</taxon>
        <taxon>Neoptera</taxon>
        <taxon>Endopterygota</taxon>
        <taxon>Lepidoptera</taxon>
        <taxon>Glossata</taxon>
        <taxon>Ditrysia</taxon>
        <taxon>Papilionoidea</taxon>
        <taxon>Papilionidae</taxon>
        <taxon>Papilioninae</taxon>
        <taxon>Iphiclides</taxon>
    </lineage>
</organism>
<feature type="non-terminal residue" evidence="1">
    <location>
        <position position="106"/>
    </location>
</feature>
<dbReference type="EMBL" id="OW152832">
    <property type="protein sequence ID" value="CAH2052301.1"/>
    <property type="molecule type" value="Genomic_DNA"/>
</dbReference>